<dbReference type="PANTHER" id="PTHR44169:SF6">
    <property type="entry name" value="NADPH-DEPENDENT 1-ACYLDIHYDROXYACETONE PHOSPHATE REDUCTASE"/>
    <property type="match status" value="1"/>
</dbReference>
<accession>A0A4Y7TZI0</accession>
<dbReference type="GO" id="GO:0005783">
    <property type="term" value="C:endoplasmic reticulum"/>
    <property type="evidence" value="ECO:0007669"/>
    <property type="project" value="TreeGrafter"/>
</dbReference>
<dbReference type="Gene3D" id="3.40.50.720">
    <property type="entry name" value="NAD(P)-binding Rossmann-like Domain"/>
    <property type="match status" value="1"/>
</dbReference>
<protein>
    <submittedName>
        <fullName evidence="4">NAD(P)-binding protein</fullName>
    </submittedName>
</protein>
<keyword evidence="2" id="KW-0560">Oxidoreductase</keyword>
<evidence type="ECO:0000256" key="2">
    <source>
        <dbReference type="ARBA" id="ARBA00023002"/>
    </source>
</evidence>
<evidence type="ECO:0000313" key="4">
    <source>
        <dbReference type="EMBL" id="TEB38962.1"/>
    </source>
</evidence>
<name>A0A4Y7TZI0_COPMI</name>
<sequence>MAPRVVLITGCTTGSIGYALSEEFAAQGYTVYASSRRVETIAPSPTFPDSVKRIQLDVTDDESVARAVEEVVKEEGRIDVLVNNAGSLAAGALLDLEMEFVQKTLDLNTVSILRVSKAVVPHMAKRKTGLIVNVGSVVAQHPGTAPTVPPKAAVHSLSQVLSMELKPLGISVLHVAPGAITSNLASNEAARFTLPEDSLWSAYLPDMIRRINASQGKHSMPSEVFAEKVVRRVKGMERGSGEGRYGFFLLGGQAWLFKVLRWIPTAWLLKAMWKTYSKKA</sequence>
<dbReference type="PANTHER" id="PTHR44169">
    <property type="entry name" value="NADPH-DEPENDENT 1-ACYLDIHYDROXYACETONE PHOSPHATE REDUCTASE"/>
    <property type="match status" value="1"/>
</dbReference>
<dbReference type="CDD" id="cd05374">
    <property type="entry name" value="17beta-HSD-like_SDR_c"/>
    <property type="match status" value="1"/>
</dbReference>
<organism evidence="4 5">
    <name type="scientific">Coprinellus micaceus</name>
    <name type="common">Glistening ink-cap mushroom</name>
    <name type="synonym">Coprinus micaceus</name>
    <dbReference type="NCBI Taxonomy" id="71717"/>
    <lineage>
        <taxon>Eukaryota</taxon>
        <taxon>Fungi</taxon>
        <taxon>Dikarya</taxon>
        <taxon>Basidiomycota</taxon>
        <taxon>Agaricomycotina</taxon>
        <taxon>Agaricomycetes</taxon>
        <taxon>Agaricomycetidae</taxon>
        <taxon>Agaricales</taxon>
        <taxon>Agaricineae</taxon>
        <taxon>Psathyrellaceae</taxon>
        <taxon>Coprinellus</taxon>
    </lineage>
</organism>
<dbReference type="STRING" id="71717.A0A4Y7TZI0"/>
<proteinExistence type="inferred from homology"/>
<keyword evidence="5" id="KW-1185">Reference proteome</keyword>
<dbReference type="EMBL" id="QPFP01000002">
    <property type="protein sequence ID" value="TEB38962.1"/>
    <property type="molecule type" value="Genomic_DNA"/>
</dbReference>
<dbReference type="SUPFAM" id="SSF51735">
    <property type="entry name" value="NAD(P)-binding Rossmann-fold domains"/>
    <property type="match status" value="1"/>
</dbReference>
<evidence type="ECO:0000256" key="1">
    <source>
        <dbReference type="ARBA" id="ARBA00006484"/>
    </source>
</evidence>
<gene>
    <name evidence="4" type="ORF">FA13DRAFT_1751482</name>
</gene>
<evidence type="ECO:0000313" key="5">
    <source>
        <dbReference type="Proteomes" id="UP000298030"/>
    </source>
</evidence>
<evidence type="ECO:0000256" key="3">
    <source>
        <dbReference type="RuleBase" id="RU000363"/>
    </source>
</evidence>
<comment type="similarity">
    <text evidence="1 3">Belongs to the short-chain dehydrogenases/reductases (SDR) family.</text>
</comment>
<dbReference type="Pfam" id="PF00106">
    <property type="entry name" value="adh_short"/>
    <property type="match status" value="1"/>
</dbReference>
<dbReference type="GO" id="GO:0016491">
    <property type="term" value="F:oxidoreductase activity"/>
    <property type="evidence" value="ECO:0007669"/>
    <property type="project" value="UniProtKB-KW"/>
</dbReference>
<reference evidence="4 5" key="1">
    <citation type="journal article" date="2019" name="Nat. Ecol. Evol.">
        <title>Megaphylogeny resolves global patterns of mushroom evolution.</title>
        <authorList>
            <person name="Varga T."/>
            <person name="Krizsan K."/>
            <person name="Foldi C."/>
            <person name="Dima B."/>
            <person name="Sanchez-Garcia M."/>
            <person name="Sanchez-Ramirez S."/>
            <person name="Szollosi G.J."/>
            <person name="Szarkandi J.G."/>
            <person name="Papp V."/>
            <person name="Albert L."/>
            <person name="Andreopoulos W."/>
            <person name="Angelini C."/>
            <person name="Antonin V."/>
            <person name="Barry K.W."/>
            <person name="Bougher N.L."/>
            <person name="Buchanan P."/>
            <person name="Buyck B."/>
            <person name="Bense V."/>
            <person name="Catcheside P."/>
            <person name="Chovatia M."/>
            <person name="Cooper J."/>
            <person name="Damon W."/>
            <person name="Desjardin D."/>
            <person name="Finy P."/>
            <person name="Geml J."/>
            <person name="Haridas S."/>
            <person name="Hughes K."/>
            <person name="Justo A."/>
            <person name="Karasinski D."/>
            <person name="Kautmanova I."/>
            <person name="Kiss B."/>
            <person name="Kocsube S."/>
            <person name="Kotiranta H."/>
            <person name="LaButti K.M."/>
            <person name="Lechner B.E."/>
            <person name="Liimatainen K."/>
            <person name="Lipzen A."/>
            <person name="Lukacs Z."/>
            <person name="Mihaltcheva S."/>
            <person name="Morgado L.N."/>
            <person name="Niskanen T."/>
            <person name="Noordeloos M.E."/>
            <person name="Ohm R.A."/>
            <person name="Ortiz-Santana B."/>
            <person name="Ovrebo C."/>
            <person name="Racz N."/>
            <person name="Riley R."/>
            <person name="Savchenko A."/>
            <person name="Shiryaev A."/>
            <person name="Soop K."/>
            <person name="Spirin V."/>
            <person name="Szebenyi C."/>
            <person name="Tomsovsky M."/>
            <person name="Tulloss R.E."/>
            <person name="Uehling J."/>
            <person name="Grigoriev I.V."/>
            <person name="Vagvolgyi C."/>
            <person name="Papp T."/>
            <person name="Martin F.M."/>
            <person name="Miettinen O."/>
            <person name="Hibbett D.S."/>
            <person name="Nagy L.G."/>
        </authorList>
    </citation>
    <scope>NUCLEOTIDE SEQUENCE [LARGE SCALE GENOMIC DNA]</scope>
    <source>
        <strain evidence="4 5">FP101781</strain>
    </source>
</reference>
<dbReference type="Proteomes" id="UP000298030">
    <property type="component" value="Unassembled WGS sequence"/>
</dbReference>
<dbReference type="InterPro" id="IPR036291">
    <property type="entry name" value="NAD(P)-bd_dom_sf"/>
</dbReference>
<dbReference type="PRINTS" id="PR00081">
    <property type="entry name" value="GDHRDH"/>
</dbReference>
<dbReference type="PRINTS" id="PR00080">
    <property type="entry name" value="SDRFAMILY"/>
</dbReference>
<dbReference type="AlphaFoldDB" id="A0A4Y7TZI0"/>
<dbReference type="OrthoDB" id="2102561at2759"/>
<dbReference type="InterPro" id="IPR002347">
    <property type="entry name" value="SDR_fam"/>
</dbReference>
<comment type="caution">
    <text evidence="4">The sequence shown here is derived from an EMBL/GenBank/DDBJ whole genome shotgun (WGS) entry which is preliminary data.</text>
</comment>